<feature type="region of interest" description="Disordered" evidence="1">
    <location>
        <begin position="1"/>
        <end position="31"/>
    </location>
</feature>
<name>A0A9Q3GJ80_9BASI</name>
<comment type="caution">
    <text evidence="2">The sequence shown here is derived from an EMBL/GenBank/DDBJ whole genome shotgun (WGS) entry which is preliminary data.</text>
</comment>
<proteinExistence type="predicted"/>
<protein>
    <submittedName>
        <fullName evidence="2">Uncharacterized protein</fullName>
    </submittedName>
</protein>
<dbReference type="Proteomes" id="UP000765509">
    <property type="component" value="Unassembled WGS sequence"/>
</dbReference>
<dbReference type="EMBL" id="AVOT02002065">
    <property type="protein sequence ID" value="MBW0469060.1"/>
    <property type="molecule type" value="Genomic_DNA"/>
</dbReference>
<dbReference type="AlphaFoldDB" id="A0A9Q3GJ80"/>
<gene>
    <name evidence="2" type="ORF">O181_008775</name>
</gene>
<evidence type="ECO:0000313" key="2">
    <source>
        <dbReference type="EMBL" id="MBW0469060.1"/>
    </source>
</evidence>
<evidence type="ECO:0000313" key="3">
    <source>
        <dbReference type="Proteomes" id="UP000765509"/>
    </source>
</evidence>
<keyword evidence="3" id="KW-1185">Reference proteome</keyword>
<organism evidence="2 3">
    <name type="scientific">Austropuccinia psidii MF-1</name>
    <dbReference type="NCBI Taxonomy" id="1389203"/>
    <lineage>
        <taxon>Eukaryota</taxon>
        <taxon>Fungi</taxon>
        <taxon>Dikarya</taxon>
        <taxon>Basidiomycota</taxon>
        <taxon>Pucciniomycotina</taxon>
        <taxon>Pucciniomycetes</taxon>
        <taxon>Pucciniales</taxon>
        <taxon>Sphaerophragmiaceae</taxon>
        <taxon>Austropuccinia</taxon>
    </lineage>
</organism>
<sequence>MICPSDPPSPKRPNASFPPAPSSPQSHNEAWKEFTDLPPTLMIPQAHFQESISKTLLEHHLFLQIIPFVDATSQNEIHQEFREELHSLLGQALEAYPKEEVTGIVSIFLKKKVFALFSLISFFNTLF</sequence>
<reference evidence="2" key="1">
    <citation type="submission" date="2021-03" db="EMBL/GenBank/DDBJ databases">
        <title>Draft genome sequence of rust myrtle Austropuccinia psidii MF-1, a brazilian biotype.</title>
        <authorList>
            <person name="Quecine M.C."/>
            <person name="Pachon D.M.R."/>
            <person name="Bonatelli M.L."/>
            <person name="Correr F.H."/>
            <person name="Franceschini L.M."/>
            <person name="Leite T.F."/>
            <person name="Margarido G.R.A."/>
            <person name="Almeida C.A."/>
            <person name="Ferrarezi J.A."/>
            <person name="Labate C.A."/>
        </authorList>
    </citation>
    <scope>NUCLEOTIDE SEQUENCE</scope>
    <source>
        <strain evidence="2">MF-1</strain>
    </source>
</reference>
<evidence type="ECO:0000256" key="1">
    <source>
        <dbReference type="SAM" id="MobiDB-lite"/>
    </source>
</evidence>
<feature type="compositionally biased region" description="Pro residues" evidence="1">
    <location>
        <begin position="1"/>
        <end position="22"/>
    </location>
</feature>
<accession>A0A9Q3GJ80</accession>